<protein>
    <submittedName>
        <fullName evidence="3">Pimeloyl-ACP methyl ester carboxylesterase</fullName>
    </submittedName>
</protein>
<dbReference type="PRINTS" id="PR00412">
    <property type="entry name" value="EPOXHYDRLASE"/>
</dbReference>
<dbReference type="PANTHER" id="PTHR43329">
    <property type="entry name" value="EPOXIDE HYDROLASE"/>
    <property type="match status" value="1"/>
</dbReference>
<dbReference type="RefSeq" id="WP_184995837.1">
    <property type="nucleotide sequence ID" value="NZ_BOMK01000003.1"/>
</dbReference>
<dbReference type="InterPro" id="IPR000073">
    <property type="entry name" value="AB_hydrolase_1"/>
</dbReference>
<dbReference type="PRINTS" id="PR00111">
    <property type="entry name" value="ABHYDROLASE"/>
</dbReference>
<comment type="caution">
    <text evidence="3">The sequence shown here is derived from an EMBL/GenBank/DDBJ whole genome shotgun (WGS) entry which is preliminary data.</text>
</comment>
<evidence type="ECO:0000313" key="4">
    <source>
        <dbReference type="Proteomes" id="UP000578112"/>
    </source>
</evidence>
<dbReference type="Pfam" id="PF00561">
    <property type="entry name" value="Abhydrolase_1"/>
    <property type="match status" value="1"/>
</dbReference>
<dbReference type="Gene3D" id="3.40.50.1820">
    <property type="entry name" value="alpha/beta hydrolase"/>
    <property type="match status" value="1"/>
</dbReference>
<organism evidence="3 4">
    <name type="scientific">Actinoplanes digitatis</name>
    <dbReference type="NCBI Taxonomy" id="1868"/>
    <lineage>
        <taxon>Bacteria</taxon>
        <taxon>Bacillati</taxon>
        <taxon>Actinomycetota</taxon>
        <taxon>Actinomycetes</taxon>
        <taxon>Micromonosporales</taxon>
        <taxon>Micromonosporaceae</taxon>
        <taxon>Actinoplanes</taxon>
    </lineage>
</organism>
<dbReference type="Proteomes" id="UP000578112">
    <property type="component" value="Unassembled WGS sequence"/>
</dbReference>
<gene>
    <name evidence="3" type="ORF">BJ971_005235</name>
</gene>
<feature type="domain" description="AB hydrolase-1" evidence="2">
    <location>
        <begin position="20"/>
        <end position="257"/>
    </location>
</feature>
<dbReference type="InterPro" id="IPR029058">
    <property type="entry name" value="AB_hydrolase_fold"/>
</dbReference>
<evidence type="ECO:0000256" key="1">
    <source>
        <dbReference type="ARBA" id="ARBA00022801"/>
    </source>
</evidence>
<dbReference type="GO" id="GO:0016787">
    <property type="term" value="F:hydrolase activity"/>
    <property type="evidence" value="ECO:0007669"/>
    <property type="project" value="UniProtKB-KW"/>
</dbReference>
<dbReference type="EMBL" id="JACHNH010000001">
    <property type="protein sequence ID" value="MBB4764679.1"/>
    <property type="molecule type" value="Genomic_DNA"/>
</dbReference>
<dbReference type="AlphaFoldDB" id="A0A7W7I1I3"/>
<evidence type="ECO:0000259" key="2">
    <source>
        <dbReference type="Pfam" id="PF00561"/>
    </source>
</evidence>
<evidence type="ECO:0000313" key="3">
    <source>
        <dbReference type="EMBL" id="MBB4764679.1"/>
    </source>
</evidence>
<keyword evidence="1" id="KW-0378">Hydrolase</keyword>
<accession>A0A7W7I1I3</accession>
<dbReference type="InterPro" id="IPR000639">
    <property type="entry name" value="Epox_hydrolase-like"/>
</dbReference>
<sequence>MDIDLGDITIHVRDTGSGTPVVLLHGWPDTGDLWRHQVPALNAAGYRTVAPDLRGFGGSSKPADLAAYAPAALVGDVLGLLDALDIERAHLVGHDWGAAVAWMTAALAPGRIASITALSVGHPAAIRSAGLRQREKSWYMLLFQFRGVAERWLSDDGFRNMREWSAHPDIESVVERLADPAALTAGLALYRAILPPESLVEPAAPVPPVSVPAMGVWSSGDFALIEDGMTGSAGHVTGPWRYERVEGAGHWLQLDAPGEVNALLIDFLGGQGTFVGGVREDAVMTLREE</sequence>
<dbReference type="SUPFAM" id="SSF53474">
    <property type="entry name" value="alpha/beta-Hydrolases"/>
    <property type="match status" value="1"/>
</dbReference>
<reference evidence="3 4" key="1">
    <citation type="submission" date="2020-08" db="EMBL/GenBank/DDBJ databases">
        <title>Sequencing the genomes of 1000 actinobacteria strains.</title>
        <authorList>
            <person name="Klenk H.-P."/>
        </authorList>
    </citation>
    <scope>NUCLEOTIDE SEQUENCE [LARGE SCALE GENOMIC DNA]</scope>
    <source>
        <strain evidence="3 4">DSM 43149</strain>
    </source>
</reference>
<proteinExistence type="predicted"/>
<keyword evidence="4" id="KW-1185">Reference proteome</keyword>
<name>A0A7W7I1I3_9ACTN</name>